<dbReference type="EMBL" id="QSQT01000002">
    <property type="protein sequence ID" value="RGK57989.1"/>
    <property type="molecule type" value="Genomic_DNA"/>
</dbReference>
<proteinExistence type="predicted"/>
<evidence type="ECO:0000313" key="2">
    <source>
        <dbReference type="EMBL" id="RGK57989.1"/>
    </source>
</evidence>
<organism evidence="2 3">
    <name type="scientific">Phocaeicola plebeius</name>
    <dbReference type="NCBI Taxonomy" id="310297"/>
    <lineage>
        <taxon>Bacteria</taxon>
        <taxon>Pseudomonadati</taxon>
        <taxon>Bacteroidota</taxon>
        <taxon>Bacteroidia</taxon>
        <taxon>Bacteroidales</taxon>
        <taxon>Bacteroidaceae</taxon>
        <taxon>Phocaeicola</taxon>
    </lineage>
</organism>
<sequence length="417" mass="46094">MKKIYLMLMAFVAVSLLGVSCKEDEPFSTITEDDYPKILDPVFPDWVDGEPAVVSQITHDANFTMKLTVTPSDYTEVTWLIDGVEVQKGNEIDIPLEAGTYSLKVVATTTKGQSTSREGKIVVSPLQGEPWSEAVGFERIVSNGARARLYGNNLSLVTGVVIGEQTVPIVSMGSSDLGNYVEYEVPSNLEVGEYRISLVDVEGNSYGGNLVTVVNVPVITGGFAHATSHSEWVMTGIGLDKIASLSINGTTVTEFIRQSYDEIVLTCPELEDGMYVLKGESDNGAEVLFYSSQKMESEISFAVSSETLLWEGHHYVSWDLPDGDPHKTFNLIPLETFESIYPGTTMYVSYSIKADDEYHQIRLTHAAWEPYFTDPIDVQEDGVYEFVLTQEILNTIEEKGGFICVGHGYYVDRITIK</sequence>
<evidence type="ECO:0000256" key="1">
    <source>
        <dbReference type="SAM" id="SignalP"/>
    </source>
</evidence>
<feature type="chain" id="PRO_5017739009" evidence="1">
    <location>
        <begin position="22"/>
        <end position="417"/>
    </location>
</feature>
<keyword evidence="1" id="KW-0732">Signal</keyword>
<keyword evidence="3" id="KW-1185">Reference proteome</keyword>
<dbReference type="Proteomes" id="UP000260862">
    <property type="component" value="Unassembled WGS sequence"/>
</dbReference>
<reference evidence="2 3" key="1">
    <citation type="submission" date="2018-08" db="EMBL/GenBank/DDBJ databases">
        <title>A genome reference for cultivated species of the human gut microbiota.</title>
        <authorList>
            <person name="Zou Y."/>
            <person name="Xue W."/>
            <person name="Luo G."/>
        </authorList>
    </citation>
    <scope>NUCLEOTIDE SEQUENCE [LARGE SCALE GENOMIC DNA]</scope>
    <source>
        <strain evidence="2 3">TF10-3AC</strain>
    </source>
</reference>
<accession>A0A3E4N6S9</accession>
<dbReference type="RefSeq" id="WP_117670292.1">
    <property type="nucleotide sequence ID" value="NZ_CABOGR010000002.1"/>
</dbReference>
<dbReference type="PROSITE" id="PS51257">
    <property type="entry name" value="PROKAR_LIPOPROTEIN"/>
    <property type="match status" value="1"/>
</dbReference>
<name>A0A3E4N6S9_9BACT</name>
<comment type="caution">
    <text evidence="2">The sequence shown here is derived from an EMBL/GenBank/DDBJ whole genome shotgun (WGS) entry which is preliminary data.</text>
</comment>
<protein>
    <submittedName>
        <fullName evidence="2">Uncharacterized protein</fullName>
    </submittedName>
</protein>
<dbReference type="AlphaFoldDB" id="A0A3E4N6S9"/>
<feature type="signal peptide" evidence="1">
    <location>
        <begin position="1"/>
        <end position="21"/>
    </location>
</feature>
<evidence type="ECO:0000313" key="3">
    <source>
        <dbReference type="Proteomes" id="UP000260862"/>
    </source>
</evidence>
<gene>
    <name evidence="2" type="ORF">DXD04_01620</name>
</gene>